<accession>A0AA91TK34</accession>
<evidence type="ECO:0000313" key="1">
    <source>
        <dbReference type="EMBL" id="OXL44319.1"/>
    </source>
</evidence>
<sequence>MEKNAIILGDIRLKKMSNGCTISHPDRAILIVTPVFGCAIFNVITKDKTYAFDLKETSNGFRVDTQEGIFYFEYEGLKSIKERMEANLGVSPKNQAA</sequence>
<dbReference type="EMBL" id="NMPZ01000008">
    <property type="protein sequence ID" value="OXL44319.1"/>
    <property type="molecule type" value="Genomic_DNA"/>
</dbReference>
<reference evidence="1 2" key="1">
    <citation type="submission" date="2017-07" db="EMBL/GenBank/DDBJ databases">
        <title>Draft genome sequence of Prevotella copri isolated from the gut of healthy adult Indian.</title>
        <authorList>
            <person name="Das B."/>
            <person name="Bag S."/>
            <person name="Ghosh T.S."/>
        </authorList>
    </citation>
    <scope>NUCLEOTIDE SEQUENCE [LARGE SCALE GENOMIC DNA]</scope>
    <source>
        <strain evidence="1 2">Indica</strain>
    </source>
</reference>
<dbReference type="Proteomes" id="UP000215155">
    <property type="component" value="Unassembled WGS sequence"/>
</dbReference>
<proteinExistence type="predicted"/>
<dbReference type="AlphaFoldDB" id="A0AA91TK34"/>
<protein>
    <submittedName>
        <fullName evidence="1">Uncharacterized protein</fullName>
    </submittedName>
</protein>
<gene>
    <name evidence="1" type="ORF">CFT61_06710</name>
</gene>
<dbReference type="RefSeq" id="WP_089543682.1">
    <property type="nucleotide sequence ID" value="NZ_CP152347.1"/>
</dbReference>
<organism evidence="1 2">
    <name type="scientific">Segatella copri</name>
    <dbReference type="NCBI Taxonomy" id="165179"/>
    <lineage>
        <taxon>Bacteria</taxon>
        <taxon>Pseudomonadati</taxon>
        <taxon>Bacteroidota</taxon>
        <taxon>Bacteroidia</taxon>
        <taxon>Bacteroidales</taxon>
        <taxon>Prevotellaceae</taxon>
        <taxon>Segatella</taxon>
    </lineage>
</organism>
<name>A0AA91TK34_9BACT</name>
<comment type="caution">
    <text evidence="1">The sequence shown here is derived from an EMBL/GenBank/DDBJ whole genome shotgun (WGS) entry which is preliminary data.</text>
</comment>
<evidence type="ECO:0000313" key="2">
    <source>
        <dbReference type="Proteomes" id="UP000215155"/>
    </source>
</evidence>